<dbReference type="EMBL" id="JBHUEJ010000002">
    <property type="protein sequence ID" value="MFD1709129.1"/>
    <property type="molecule type" value="Genomic_DNA"/>
</dbReference>
<evidence type="ECO:0000313" key="3">
    <source>
        <dbReference type="Proteomes" id="UP001597304"/>
    </source>
</evidence>
<dbReference type="Pfam" id="PF11748">
    <property type="entry name" value="DUF3306"/>
    <property type="match status" value="1"/>
</dbReference>
<feature type="region of interest" description="Disordered" evidence="1">
    <location>
        <begin position="225"/>
        <end position="262"/>
    </location>
</feature>
<sequence>MADEGFLGRWSRRKQGAREGQVLQEPARAEPATAAPAVPAVGQRPDDGAVAALTPAAPAADAPPAEAPPELTRQDVAKLTRESDYSAFVARSVSPEVRNAAMRKLFSDPHFNVMDGLDIYIDDYSNPTPMPASMLGQLASARFMNLVDAPEGEVDTGQLRGGDGAEKLQKEELPAQMGVGLEANSVENSQAAATTPLTGRERTGEAAVEAPGVAPSVLCNDLPTLPEAAAPQAPAGGAHADADLRLQQHDAAGRPAHRPGTE</sequence>
<feature type="compositionally biased region" description="Basic and acidic residues" evidence="1">
    <location>
        <begin position="240"/>
        <end position="252"/>
    </location>
</feature>
<organism evidence="2 3">
    <name type="scientific">Ottowia flava</name>
    <dbReference type="NCBI Taxonomy" id="2675430"/>
    <lineage>
        <taxon>Bacteria</taxon>
        <taxon>Pseudomonadati</taxon>
        <taxon>Pseudomonadota</taxon>
        <taxon>Betaproteobacteria</taxon>
        <taxon>Burkholderiales</taxon>
        <taxon>Comamonadaceae</taxon>
        <taxon>Ottowia</taxon>
    </lineage>
</organism>
<keyword evidence="3" id="KW-1185">Reference proteome</keyword>
<reference evidence="3" key="1">
    <citation type="journal article" date="2019" name="Int. J. Syst. Evol. Microbiol.">
        <title>The Global Catalogue of Microorganisms (GCM) 10K type strain sequencing project: providing services to taxonomists for standard genome sequencing and annotation.</title>
        <authorList>
            <consortium name="The Broad Institute Genomics Platform"/>
            <consortium name="The Broad Institute Genome Sequencing Center for Infectious Disease"/>
            <person name="Wu L."/>
            <person name="Ma J."/>
        </authorList>
    </citation>
    <scope>NUCLEOTIDE SEQUENCE [LARGE SCALE GENOMIC DNA]</scope>
    <source>
        <strain evidence="3">LMG 29247</strain>
    </source>
</reference>
<feature type="compositionally biased region" description="Low complexity" evidence="1">
    <location>
        <begin position="49"/>
        <end position="64"/>
    </location>
</feature>
<dbReference type="Proteomes" id="UP001597304">
    <property type="component" value="Unassembled WGS sequence"/>
</dbReference>
<proteinExistence type="predicted"/>
<evidence type="ECO:0000256" key="1">
    <source>
        <dbReference type="SAM" id="MobiDB-lite"/>
    </source>
</evidence>
<accession>A0ABW4KN12</accession>
<feature type="compositionally biased region" description="Low complexity" evidence="1">
    <location>
        <begin position="29"/>
        <end position="40"/>
    </location>
</feature>
<gene>
    <name evidence="2" type="ORF">ACFSF0_00770</name>
</gene>
<dbReference type="InterPro" id="IPR021735">
    <property type="entry name" value="DUF3306"/>
</dbReference>
<name>A0ABW4KN12_9BURK</name>
<dbReference type="RefSeq" id="WP_147914129.1">
    <property type="nucleotide sequence ID" value="NZ_JBHUEJ010000002.1"/>
</dbReference>
<feature type="compositionally biased region" description="Low complexity" evidence="1">
    <location>
        <begin position="228"/>
        <end position="239"/>
    </location>
</feature>
<comment type="caution">
    <text evidence="2">The sequence shown here is derived from an EMBL/GenBank/DDBJ whole genome shotgun (WGS) entry which is preliminary data.</text>
</comment>
<protein>
    <submittedName>
        <fullName evidence="2">DUF3306 domain-containing protein</fullName>
    </submittedName>
</protein>
<feature type="region of interest" description="Disordered" evidence="1">
    <location>
        <begin position="1"/>
        <end position="71"/>
    </location>
</feature>
<evidence type="ECO:0000313" key="2">
    <source>
        <dbReference type="EMBL" id="MFD1709129.1"/>
    </source>
</evidence>